<organism evidence="2 3">
    <name type="scientific">Brumicola pallidula DSM 14239 = ACAM 615</name>
    <dbReference type="NCBI Taxonomy" id="1121922"/>
    <lineage>
        <taxon>Bacteria</taxon>
        <taxon>Pseudomonadati</taxon>
        <taxon>Pseudomonadota</taxon>
        <taxon>Gammaproteobacteria</taxon>
        <taxon>Alteromonadales</taxon>
        <taxon>Alteromonadaceae</taxon>
        <taxon>Brumicola</taxon>
    </lineage>
</organism>
<evidence type="ECO:0000313" key="3">
    <source>
        <dbReference type="Proteomes" id="UP000006251"/>
    </source>
</evidence>
<feature type="chain" id="PRO_5003897598" evidence="1">
    <location>
        <begin position="25"/>
        <end position="170"/>
    </location>
</feature>
<dbReference type="Pfam" id="PF06108">
    <property type="entry name" value="DUF952"/>
    <property type="match status" value="1"/>
</dbReference>
<evidence type="ECO:0000313" key="2">
    <source>
        <dbReference type="EMBL" id="GAC27481.1"/>
    </source>
</evidence>
<comment type="caution">
    <text evidence="2">The sequence shown here is derived from an EMBL/GenBank/DDBJ whole genome shotgun (WGS) entry which is preliminary data.</text>
</comment>
<dbReference type="AlphaFoldDB" id="K6YU40"/>
<protein>
    <submittedName>
        <fullName evidence="2">Uncharacterized protein</fullName>
    </submittedName>
</protein>
<gene>
    <name evidence="2" type="ORF">GPAL_0601</name>
</gene>
<dbReference type="SUPFAM" id="SSF56399">
    <property type="entry name" value="ADP-ribosylation"/>
    <property type="match status" value="1"/>
</dbReference>
<dbReference type="Proteomes" id="UP000006251">
    <property type="component" value="Unassembled WGS sequence"/>
</dbReference>
<accession>K6YU40</accession>
<evidence type="ECO:0000256" key="1">
    <source>
        <dbReference type="SAM" id="SignalP"/>
    </source>
</evidence>
<keyword evidence="1" id="KW-0732">Signal</keyword>
<dbReference type="STRING" id="1121922.GCA_000428905_02378"/>
<feature type="signal peptide" evidence="1">
    <location>
        <begin position="1"/>
        <end position="24"/>
    </location>
</feature>
<dbReference type="Gene3D" id="3.20.170.20">
    <property type="entry name" value="Protein of unknown function DUF952"/>
    <property type="match status" value="1"/>
</dbReference>
<dbReference type="OrthoDB" id="5638018at2"/>
<dbReference type="InterPro" id="IPR009297">
    <property type="entry name" value="DUF952"/>
</dbReference>
<reference evidence="3" key="1">
    <citation type="journal article" date="2014" name="Environ. Microbiol.">
        <title>Comparative genomics of the marine bacterial genus Glaciecola reveals the high degree of genomic diversity and genomic characteristic for cold adaptation.</title>
        <authorList>
            <person name="Qin Q.L."/>
            <person name="Xie B.B."/>
            <person name="Yu Y."/>
            <person name="Shu Y.L."/>
            <person name="Rong J.C."/>
            <person name="Zhang Y.J."/>
            <person name="Zhao D.L."/>
            <person name="Chen X.L."/>
            <person name="Zhang X.Y."/>
            <person name="Chen B."/>
            <person name="Zhou B.C."/>
            <person name="Zhang Y.Z."/>
        </authorList>
    </citation>
    <scope>NUCLEOTIDE SEQUENCE [LARGE SCALE GENOMIC DNA]</scope>
    <source>
        <strain evidence="3">ACAM 615</strain>
    </source>
</reference>
<name>K6YU40_9ALTE</name>
<sequence length="170" mass="18995">MKKITLHYTLAIIMSVIFNFQVSADTNDNVSEYTQKYPYVFHLVQKESWEKAVAENTTYYPPTYTQDEFTHATANPDFLLIIGNHFYKQVSGDWLCLRMSVDTLQATGVKTIFEGTAPVGDKQPNFPGTDSELFPHILGGINPKAVLQAHTVSRASDGTFLAVSEIIQGE</sequence>
<dbReference type="EMBL" id="BAEQ01000013">
    <property type="protein sequence ID" value="GAC27481.1"/>
    <property type="molecule type" value="Genomic_DNA"/>
</dbReference>
<proteinExistence type="predicted"/>
<keyword evidence="3" id="KW-1185">Reference proteome</keyword>